<keyword evidence="1" id="KW-0472">Membrane</keyword>
<dbReference type="EMBL" id="AP018487">
    <property type="protein sequence ID" value="BBC53944.1"/>
    <property type="molecule type" value="Genomic_DNA"/>
</dbReference>
<accession>A0A2Z5XVQ8</accession>
<name>A0A2Z5XVQ8_9CAUD</name>
<protein>
    <submittedName>
        <fullName evidence="2">Uncharacterized protein</fullName>
    </submittedName>
</protein>
<organism evidence="2 3">
    <name type="scientific">Mycobacterium phage HC</name>
    <dbReference type="NCBI Taxonomy" id="2077135"/>
    <lineage>
        <taxon>Viruses</taxon>
        <taxon>Duplodnaviria</taxon>
        <taxon>Heunggongvirae</taxon>
        <taxon>Uroviricota</taxon>
        <taxon>Caudoviricetes</taxon>
        <taxon>Chebruvirinae</taxon>
        <taxon>Brujitavirus</taxon>
        <taxon>Brujitavirus HC</taxon>
    </lineage>
</organism>
<proteinExistence type="predicted"/>
<sequence length="67" mass="7562">MSSDVVTQIALVLGIVAGSFWLGRYYGWNAGARWGAAQTANRIDELVTVRDRHELWALIPKNAIYLW</sequence>
<evidence type="ECO:0000256" key="1">
    <source>
        <dbReference type="SAM" id="Phobius"/>
    </source>
</evidence>
<feature type="transmembrane region" description="Helical" evidence="1">
    <location>
        <begin position="6"/>
        <end position="23"/>
    </location>
</feature>
<reference evidence="2" key="1">
    <citation type="submission" date="2018-01" db="EMBL/GenBank/DDBJ databases">
        <title>Genome sequence of Mycobacterium phage HC.</title>
        <authorList>
            <person name="Uchiyama J."/>
            <person name="Matsuzaki S."/>
        </authorList>
    </citation>
    <scope>NUCLEOTIDE SEQUENCE [LARGE SCALE GENOMIC DNA]</scope>
</reference>
<dbReference type="KEGG" id="vg:65105685"/>
<evidence type="ECO:0000313" key="2">
    <source>
        <dbReference type="EMBL" id="BBC53944.1"/>
    </source>
</evidence>
<keyword evidence="1" id="KW-0812">Transmembrane</keyword>
<dbReference type="RefSeq" id="YP_010088250.1">
    <property type="nucleotide sequence ID" value="NC_055707.1"/>
</dbReference>
<dbReference type="GeneID" id="65105685"/>
<keyword evidence="3" id="KW-1185">Reference proteome</keyword>
<dbReference type="Proteomes" id="UP000249920">
    <property type="component" value="Segment"/>
</dbReference>
<evidence type="ECO:0000313" key="3">
    <source>
        <dbReference type="Proteomes" id="UP000249920"/>
    </source>
</evidence>
<keyword evidence="1" id="KW-1133">Transmembrane helix</keyword>